<name>A0ABD2NWG0_9CUCU</name>
<dbReference type="AlphaFoldDB" id="A0ABD2NWG0"/>
<gene>
    <name evidence="2" type="ORF">HHI36_006223</name>
</gene>
<dbReference type="Proteomes" id="UP001516400">
    <property type="component" value="Unassembled WGS sequence"/>
</dbReference>
<keyword evidence="1" id="KW-0175">Coiled coil</keyword>
<evidence type="ECO:0000313" key="3">
    <source>
        <dbReference type="Proteomes" id="UP001516400"/>
    </source>
</evidence>
<evidence type="ECO:0000313" key="2">
    <source>
        <dbReference type="EMBL" id="KAL3283066.1"/>
    </source>
</evidence>
<reference evidence="2 3" key="1">
    <citation type="journal article" date="2021" name="BMC Biol.">
        <title>Horizontally acquired antibacterial genes associated with adaptive radiation of ladybird beetles.</title>
        <authorList>
            <person name="Li H.S."/>
            <person name="Tang X.F."/>
            <person name="Huang Y.H."/>
            <person name="Xu Z.Y."/>
            <person name="Chen M.L."/>
            <person name="Du X.Y."/>
            <person name="Qiu B.Y."/>
            <person name="Chen P.T."/>
            <person name="Zhang W."/>
            <person name="Slipinski A."/>
            <person name="Escalona H.E."/>
            <person name="Waterhouse R.M."/>
            <person name="Zwick A."/>
            <person name="Pang H."/>
        </authorList>
    </citation>
    <scope>NUCLEOTIDE SEQUENCE [LARGE SCALE GENOMIC DNA]</scope>
    <source>
        <strain evidence="2">SYSU2018</strain>
    </source>
</reference>
<proteinExistence type="predicted"/>
<dbReference type="EMBL" id="JABFTP020000144">
    <property type="protein sequence ID" value="KAL3283066.1"/>
    <property type="molecule type" value="Genomic_DNA"/>
</dbReference>
<comment type="caution">
    <text evidence="2">The sequence shown here is derived from an EMBL/GenBank/DDBJ whole genome shotgun (WGS) entry which is preliminary data.</text>
</comment>
<feature type="coiled-coil region" evidence="1">
    <location>
        <begin position="31"/>
        <end position="65"/>
    </location>
</feature>
<accession>A0ABD2NWG0</accession>
<evidence type="ECO:0000256" key="1">
    <source>
        <dbReference type="SAM" id="Coils"/>
    </source>
</evidence>
<keyword evidence="3" id="KW-1185">Reference proteome</keyword>
<protein>
    <submittedName>
        <fullName evidence="2">Uncharacterized protein</fullName>
    </submittedName>
</protein>
<organism evidence="2 3">
    <name type="scientific">Cryptolaemus montrouzieri</name>
    <dbReference type="NCBI Taxonomy" id="559131"/>
    <lineage>
        <taxon>Eukaryota</taxon>
        <taxon>Metazoa</taxon>
        <taxon>Ecdysozoa</taxon>
        <taxon>Arthropoda</taxon>
        <taxon>Hexapoda</taxon>
        <taxon>Insecta</taxon>
        <taxon>Pterygota</taxon>
        <taxon>Neoptera</taxon>
        <taxon>Endopterygota</taxon>
        <taxon>Coleoptera</taxon>
        <taxon>Polyphaga</taxon>
        <taxon>Cucujiformia</taxon>
        <taxon>Coccinelloidea</taxon>
        <taxon>Coccinellidae</taxon>
        <taxon>Scymninae</taxon>
        <taxon>Scymnini</taxon>
        <taxon>Cryptolaemus</taxon>
    </lineage>
</organism>
<sequence>MPQEKNLSIQDVFDEIIRSKAEITKSIKASEANILLKIGALQERLEQVEKENSRLKEKLEILERNSKKKSLIVFGLNEEPRDIFLGSISETLKCLLKVEIKDTDISDLYSLGGYPETFQIGNIELFNIEGYTSVYSNGQYNRNDGVLVYIAKELKFKYDVV</sequence>